<proteinExistence type="predicted"/>
<dbReference type="EMBL" id="BK015491">
    <property type="protein sequence ID" value="DAE09720.1"/>
    <property type="molecule type" value="Genomic_DNA"/>
</dbReference>
<accession>A0A8S5PSE3</accession>
<organism evidence="1">
    <name type="scientific">Myoviridae sp. ctjhW4</name>
    <dbReference type="NCBI Taxonomy" id="2825162"/>
    <lineage>
        <taxon>Viruses</taxon>
        <taxon>Duplodnaviria</taxon>
        <taxon>Heunggongvirae</taxon>
        <taxon>Uroviricota</taxon>
        <taxon>Caudoviricetes</taxon>
    </lineage>
</organism>
<reference evidence="1" key="1">
    <citation type="journal article" date="2021" name="Proc. Natl. Acad. Sci. U.S.A.">
        <title>A Catalog of Tens of Thousands of Viruses from Human Metagenomes Reveals Hidden Associations with Chronic Diseases.</title>
        <authorList>
            <person name="Tisza M.J."/>
            <person name="Buck C.B."/>
        </authorList>
    </citation>
    <scope>NUCLEOTIDE SEQUENCE</scope>
    <source>
        <strain evidence="1">CtjhW4</strain>
    </source>
</reference>
<name>A0A8S5PSE3_9CAUD</name>
<sequence>MNAAKDFYTTQIEKAAYEFGQAVSGDLGLDLLAQKYQDYTTIEEEYYDKVNESYQINQWNLKLEKLIDETKTSAHAKELKNLQDEIEIRKENNKLNQYDVTILEKKLAMLQAQ</sequence>
<evidence type="ECO:0000313" key="1">
    <source>
        <dbReference type="EMBL" id="DAE09720.1"/>
    </source>
</evidence>
<protein>
    <submittedName>
        <fullName evidence="1">Uncharacterized protein</fullName>
    </submittedName>
</protein>